<gene>
    <name evidence="1" type="ORF">SEA_DANZINA_68</name>
</gene>
<evidence type="ECO:0000313" key="2">
    <source>
        <dbReference type="Proteomes" id="UP000225844"/>
    </source>
</evidence>
<protein>
    <submittedName>
        <fullName evidence="1">HNH endonuclease</fullName>
    </submittedName>
</protein>
<keyword evidence="2" id="KW-1185">Reference proteome</keyword>
<evidence type="ECO:0000313" key="1">
    <source>
        <dbReference type="EMBL" id="AKY03523.1"/>
    </source>
</evidence>
<name>A0A0K1Y9D7_9CAUD</name>
<keyword evidence="1" id="KW-0255">Endonuclease</keyword>
<reference evidence="1 2" key="1">
    <citation type="submission" date="2015-06" db="EMBL/GenBank/DDBJ databases">
        <authorList>
            <person name="Zinanti J.F."/>
            <person name="Ahmed T."/>
            <person name="Alvarez G.E."/>
            <person name="Cox E.C."/>
            <person name="Garcia C."/>
            <person name="Layton S.R."/>
            <person name="Bhuiyan S."/>
            <person name="Donegan-Quick R."/>
            <person name="Benjamin R.C."/>
            <person name="Hughes L.E."/>
            <person name="Bradley K.W."/>
            <person name="Asai D.J."/>
            <person name="Bowman C.A."/>
            <person name="Russell D.A."/>
            <person name="Pope W.H."/>
            <person name="Jacobs-Sera D."/>
            <person name="Hendrix R.W."/>
            <person name="Hatfull G.F."/>
        </authorList>
    </citation>
    <scope>NUCLEOTIDE SEQUENCE [LARGE SCALE GENOMIC DNA]</scope>
</reference>
<dbReference type="SUPFAM" id="SSF54060">
    <property type="entry name" value="His-Me finger endonucleases"/>
    <property type="match status" value="1"/>
</dbReference>
<dbReference type="GO" id="GO:0004519">
    <property type="term" value="F:endonuclease activity"/>
    <property type="evidence" value="ECO:0007669"/>
    <property type="project" value="UniProtKB-KW"/>
</dbReference>
<keyword evidence="1" id="KW-0378">Hydrolase</keyword>
<accession>A0A0K1Y9D7</accession>
<sequence>MKCTVTNRVGVQCKNDAQLTSDICWTHASRVIKYGTVDADRPIREYTKTPRAPRQTVEGSNEVERFWNRVVVTSDHWVWDGTLTDTGTPIASWGKYMTTAARVMWEIKDGELPKGARVYRTCDHKQCVRPEHLEVRIEGISIPLVPELAAA</sequence>
<dbReference type="Proteomes" id="UP000225844">
    <property type="component" value="Segment"/>
</dbReference>
<dbReference type="EMBL" id="KT124228">
    <property type="protein sequence ID" value="AKY03523.1"/>
    <property type="molecule type" value="Genomic_DNA"/>
</dbReference>
<dbReference type="InterPro" id="IPR044925">
    <property type="entry name" value="His-Me_finger_sf"/>
</dbReference>
<proteinExistence type="predicted"/>
<organism evidence="1 2">
    <name type="scientific">Streptomyces phage Danzina</name>
    <dbReference type="NCBI Taxonomy" id="1690427"/>
    <lineage>
        <taxon>Viruses</taxon>
        <taxon>Duplodnaviria</taxon>
        <taxon>Heunggongvirae</taxon>
        <taxon>Uroviricota</taxon>
        <taxon>Caudoviricetes</taxon>
        <taxon>Arquatrovirinae</taxon>
        <taxon>Likavirus</taxon>
        <taxon>Likavirus danzina</taxon>
    </lineage>
</organism>
<keyword evidence="1" id="KW-0540">Nuclease</keyword>